<evidence type="ECO:0000256" key="1">
    <source>
        <dbReference type="ARBA" id="ARBA00022490"/>
    </source>
</evidence>
<keyword evidence="5" id="KW-0328">Glycosyltransferase</keyword>
<reference evidence="5 6" key="1">
    <citation type="submission" date="2016-09" db="EMBL/GenBank/DDBJ databases">
        <authorList>
            <person name="Capua I."/>
            <person name="De Benedictis P."/>
            <person name="Joannis T."/>
            <person name="Lombin L.H."/>
            <person name="Cattoli G."/>
        </authorList>
    </citation>
    <scope>NUCLEOTIDE SEQUENCE [LARGE SCALE GENOMIC DNA]</scope>
    <source>
        <strain evidence="5 6">UB20</strain>
    </source>
</reference>
<dbReference type="GO" id="GO:0008616">
    <property type="term" value="P:tRNA queuosine(34) biosynthetic process"/>
    <property type="evidence" value="ECO:0007669"/>
    <property type="project" value="UniProtKB-KW"/>
</dbReference>
<keyword evidence="2 5" id="KW-0808">Transferase</keyword>
<dbReference type="AlphaFoldDB" id="A0A1D3UIM2"/>
<name>A0A1D3UIM2_TANFO</name>
<dbReference type="InterPro" id="IPR036100">
    <property type="entry name" value="QueA_sf"/>
</dbReference>
<dbReference type="InterPro" id="IPR042119">
    <property type="entry name" value="QueA_dom2"/>
</dbReference>
<dbReference type="InterPro" id="IPR042118">
    <property type="entry name" value="QueA_dom1"/>
</dbReference>
<organism evidence="5 6">
    <name type="scientific">Tannerella forsythia</name>
    <name type="common">Bacteroides forsythus</name>
    <dbReference type="NCBI Taxonomy" id="28112"/>
    <lineage>
        <taxon>Bacteria</taxon>
        <taxon>Pseudomonadati</taxon>
        <taxon>Bacteroidota</taxon>
        <taxon>Bacteroidia</taxon>
        <taxon>Bacteroidales</taxon>
        <taxon>Tannerellaceae</taxon>
        <taxon>Tannerella</taxon>
    </lineage>
</organism>
<keyword evidence="4" id="KW-0671">Queuosine biosynthesis</keyword>
<dbReference type="GO" id="GO:0051075">
    <property type="term" value="F:S-adenosylmethionine:tRNA ribosyltransferase-isomerase activity"/>
    <property type="evidence" value="ECO:0007669"/>
    <property type="project" value="UniProtKB-EC"/>
</dbReference>
<dbReference type="PANTHER" id="PTHR30307:SF0">
    <property type="entry name" value="S-ADENOSYLMETHIONINE:TRNA RIBOSYLTRANSFERASE-ISOMERASE"/>
    <property type="match status" value="1"/>
</dbReference>
<dbReference type="Pfam" id="PF02547">
    <property type="entry name" value="Queuosine_synth"/>
    <property type="match status" value="1"/>
</dbReference>
<protein>
    <submittedName>
        <fullName evidence="5">S-adenosylmethionine:tRNA ribosyltransferase-isomerase</fullName>
        <ecNumber evidence="5">2.4.99.17</ecNumber>
    </submittedName>
</protein>
<keyword evidence="5" id="KW-0413">Isomerase</keyword>
<proteinExistence type="predicted"/>
<evidence type="ECO:0000313" key="5">
    <source>
        <dbReference type="EMBL" id="SCQ20606.1"/>
    </source>
</evidence>
<accession>A0A1D3UIM2</accession>
<dbReference type="Gene3D" id="3.40.1780.10">
    <property type="entry name" value="QueA-like"/>
    <property type="match status" value="1"/>
</dbReference>
<evidence type="ECO:0000256" key="4">
    <source>
        <dbReference type="ARBA" id="ARBA00022785"/>
    </source>
</evidence>
<dbReference type="SUPFAM" id="SSF111337">
    <property type="entry name" value="QueA-like"/>
    <property type="match status" value="1"/>
</dbReference>
<dbReference type="PANTHER" id="PTHR30307">
    <property type="entry name" value="S-ADENOSYLMETHIONINE:TRNA RIBOSYLTRANSFERASE-ISOMERASE"/>
    <property type="match status" value="1"/>
</dbReference>
<dbReference type="Gene3D" id="2.40.10.240">
    <property type="entry name" value="QueA-like"/>
    <property type="match status" value="1"/>
</dbReference>
<keyword evidence="3" id="KW-0949">S-adenosyl-L-methionine</keyword>
<evidence type="ECO:0000313" key="6">
    <source>
        <dbReference type="Proteomes" id="UP000182057"/>
    </source>
</evidence>
<dbReference type="EMBL" id="FMMM01000040">
    <property type="protein sequence ID" value="SCQ20606.1"/>
    <property type="molecule type" value="Genomic_DNA"/>
</dbReference>
<evidence type="ECO:0000256" key="2">
    <source>
        <dbReference type="ARBA" id="ARBA00022679"/>
    </source>
</evidence>
<sequence length="422" mass="47737">MSFLSFAMNFVLLPPEMMAPQHIHIDDYAYPLPDDRIARYPLPQRDRSKLLVYRGGQIGETVFNRLPDELPSDALLVFNNTRVIRARLLFHKTTGAQIELFCLEPAEPADYAQIFQQTEQCSWHCLIGNLKKWKDGTLTRTVYLGEESVRLTAEREETHGTSHLVTFRWDDSRYTFAEVLEAAGILPIPPYLRRETEPTDLQTYQTVYSRIKGSVAAPTAGLHFTPEVLAELDARGIGREEVTLHVGAGTFKPVKSPTIGSHEMHTEHFAVSRRTIERLITASGPVIAVGTTSVRTLESLYYLGARLSMTRLTDHADLPTVEQWTPYTDEVPCISAREALQHLLDHLDHQGVDRLVAATRIILAPGYEFKIVRGMITNFHQPQSTLLLLVSAFVKGDWKAIYDYALDHDFRFLSYGDSSLLL</sequence>
<dbReference type="Proteomes" id="UP000182057">
    <property type="component" value="Unassembled WGS sequence"/>
</dbReference>
<gene>
    <name evidence="5" type="primary">queA_1</name>
    <name evidence="5" type="ORF">TFUB20_01091</name>
</gene>
<dbReference type="InterPro" id="IPR003699">
    <property type="entry name" value="QueA"/>
</dbReference>
<evidence type="ECO:0000256" key="3">
    <source>
        <dbReference type="ARBA" id="ARBA00022691"/>
    </source>
</evidence>
<keyword evidence="1" id="KW-0963">Cytoplasm</keyword>
<dbReference type="EC" id="2.4.99.17" evidence="5"/>